<comment type="caution">
    <text evidence="1">The sequence shown here is derived from an EMBL/GenBank/DDBJ whole genome shotgun (WGS) entry which is preliminary data.</text>
</comment>
<evidence type="ECO:0000313" key="2">
    <source>
        <dbReference type="Proteomes" id="UP001283361"/>
    </source>
</evidence>
<reference evidence="1" key="1">
    <citation type="journal article" date="2023" name="G3 (Bethesda)">
        <title>A reference genome for the long-term kleptoplast-retaining sea slug Elysia crispata morphotype clarki.</title>
        <authorList>
            <person name="Eastman K.E."/>
            <person name="Pendleton A.L."/>
            <person name="Shaikh M.A."/>
            <person name="Suttiyut T."/>
            <person name="Ogas R."/>
            <person name="Tomko P."/>
            <person name="Gavelis G."/>
            <person name="Widhalm J.R."/>
            <person name="Wisecaver J.H."/>
        </authorList>
    </citation>
    <scope>NUCLEOTIDE SEQUENCE</scope>
    <source>
        <strain evidence="1">ECLA1</strain>
    </source>
</reference>
<accession>A0AAE0XY66</accession>
<evidence type="ECO:0000313" key="1">
    <source>
        <dbReference type="EMBL" id="KAK3725774.1"/>
    </source>
</evidence>
<dbReference type="EMBL" id="JAWDGP010007325">
    <property type="protein sequence ID" value="KAK3725774.1"/>
    <property type="molecule type" value="Genomic_DNA"/>
</dbReference>
<proteinExistence type="predicted"/>
<organism evidence="1 2">
    <name type="scientific">Elysia crispata</name>
    <name type="common">lettuce slug</name>
    <dbReference type="NCBI Taxonomy" id="231223"/>
    <lineage>
        <taxon>Eukaryota</taxon>
        <taxon>Metazoa</taxon>
        <taxon>Spiralia</taxon>
        <taxon>Lophotrochozoa</taxon>
        <taxon>Mollusca</taxon>
        <taxon>Gastropoda</taxon>
        <taxon>Heterobranchia</taxon>
        <taxon>Euthyneura</taxon>
        <taxon>Panpulmonata</taxon>
        <taxon>Sacoglossa</taxon>
        <taxon>Placobranchoidea</taxon>
        <taxon>Plakobranchidae</taxon>
        <taxon>Elysia</taxon>
    </lineage>
</organism>
<sequence>MASILVLVTTSKPVKLSSSLISHLTRPCFLLVSSDARSALFLTDTQFSWSEHTNLGDLRDEGTRRICFITLDPVRLKNSQSSGINPRHLTSQCPRNFV</sequence>
<gene>
    <name evidence="1" type="ORF">RRG08_030004</name>
</gene>
<protein>
    <submittedName>
        <fullName evidence="1">Uncharacterized protein</fullName>
    </submittedName>
</protein>
<keyword evidence="2" id="KW-1185">Reference proteome</keyword>
<dbReference type="AlphaFoldDB" id="A0AAE0XY66"/>
<dbReference type="Proteomes" id="UP001283361">
    <property type="component" value="Unassembled WGS sequence"/>
</dbReference>
<name>A0AAE0XY66_9GAST</name>